<feature type="transmembrane region" description="Helical" evidence="4">
    <location>
        <begin position="157"/>
        <end position="177"/>
    </location>
</feature>
<feature type="transmembrane region" description="Helical" evidence="4">
    <location>
        <begin position="189"/>
        <end position="218"/>
    </location>
</feature>
<keyword evidence="4" id="KW-0812">Transmembrane</keyword>
<dbReference type="RefSeq" id="WP_175612063.1">
    <property type="nucleotide sequence ID" value="NZ_FTMN01000014.1"/>
</dbReference>
<evidence type="ECO:0000256" key="4">
    <source>
        <dbReference type="SAM" id="Phobius"/>
    </source>
</evidence>
<dbReference type="SMART" id="SM00267">
    <property type="entry name" value="GGDEF"/>
    <property type="match status" value="1"/>
</dbReference>
<sequence>MHWHKKTTTLLIFGGLYYFLAKISLFFFTSSSNTLWLLWLPTGLGPYLYYRYGSRVLISIFFSCLFIHYETTFNYEKNLQLLNILLNSIAETFLVFLSGTAACYFLSKGIEKPKQLFMAFIIGCFLPASIYAVLMSLGVHLLNSNHPETLDFIPTAISYGLSSILGVLLIIPLLVSITRWESESEGITLSWLVSTIVILTIILTSFCVVNWIIFLTIPASIFLVYGSKSFFSYASVFCSISLYIAIAIDLHSVESLNKEWFFILSFSISSSFSVIALTLQKRILKNESTLRKEWQNRANHDALTGLMNRSAIVDCLQGHIENFEETNIPLSISMIDIDHFKDVNDNFGHAAGDLVLQQLSHRINSMTRKTDVLGRLGGEEFLLLLPGANSETAKRVLLNLNKSIGSNPFFLSESDQYITFSAGIAEASYGCSVKSLLEEADKNLYYAKRTGRNRVSLSNEHQLNDEQ</sequence>
<keyword evidence="7" id="KW-1185">Reference proteome</keyword>
<dbReference type="Proteomes" id="UP000186895">
    <property type="component" value="Unassembled WGS sequence"/>
</dbReference>
<evidence type="ECO:0000259" key="5">
    <source>
        <dbReference type="PROSITE" id="PS50887"/>
    </source>
</evidence>
<feature type="transmembrane region" description="Helical" evidence="4">
    <location>
        <begin position="116"/>
        <end position="137"/>
    </location>
</feature>
<organism evidence="6 7">
    <name type="scientific">Marinobacterium stanieri</name>
    <dbReference type="NCBI Taxonomy" id="49186"/>
    <lineage>
        <taxon>Bacteria</taxon>
        <taxon>Pseudomonadati</taxon>
        <taxon>Pseudomonadota</taxon>
        <taxon>Gammaproteobacteria</taxon>
        <taxon>Oceanospirillales</taxon>
        <taxon>Oceanospirillaceae</taxon>
        <taxon>Marinobacterium</taxon>
    </lineage>
</organism>
<evidence type="ECO:0000313" key="7">
    <source>
        <dbReference type="Proteomes" id="UP000186895"/>
    </source>
</evidence>
<dbReference type="Gene3D" id="3.30.70.270">
    <property type="match status" value="1"/>
</dbReference>
<dbReference type="AlphaFoldDB" id="A0A1N6XLG1"/>
<dbReference type="GO" id="GO:0043709">
    <property type="term" value="P:cell adhesion involved in single-species biofilm formation"/>
    <property type="evidence" value="ECO:0007669"/>
    <property type="project" value="TreeGrafter"/>
</dbReference>
<dbReference type="CDD" id="cd01949">
    <property type="entry name" value="GGDEF"/>
    <property type="match status" value="1"/>
</dbReference>
<dbReference type="EMBL" id="FTMN01000014">
    <property type="protein sequence ID" value="SIR03130.1"/>
    <property type="molecule type" value="Genomic_DNA"/>
</dbReference>
<gene>
    <name evidence="6" type="ORF">SAMN05421647_11490</name>
</gene>
<feature type="transmembrane region" description="Helical" evidence="4">
    <location>
        <begin position="81"/>
        <end position="104"/>
    </location>
</feature>
<comment type="catalytic activity">
    <reaction evidence="3">
        <text>2 GTP = 3',3'-c-di-GMP + 2 diphosphate</text>
        <dbReference type="Rhea" id="RHEA:24898"/>
        <dbReference type="ChEBI" id="CHEBI:33019"/>
        <dbReference type="ChEBI" id="CHEBI:37565"/>
        <dbReference type="ChEBI" id="CHEBI:58805"/>
        <dbReference type="EC" id="2.7.7.65"/>
    </reaction>
</comment>
<evidence type="ECO:0000256" key="1">
    <source>
        <dbReference type="ARBA" id="ARBA00001946"/>
    </source>
</evidence>
<feature type="domain" description="GGDEF" evidence="5">
    <location>
        <begin position="328"/>
        <end position="460"/>
    </location>
</feature>
<evidence type="ECO:0000256" key="3">
    <source>
        <dbReference type="ARBA" id="ARBA00034247"/>
    </source>
</evidence>
<reference evidence="6 7" key="1">
    <citation type="submission" date="2017-01" db="EMBL/GenBank/DDBJ databases">
        <authorList>
            <person name="Mah S.A."/>
            <person name="Swanson W.J."/>
            <person name="Moy G.W."/>
            <person name="Vacquier V.D."/>
        </authorList>
    </citation>
    <scope>NUCLEOTIDE SEQUENCE [LARGE SCALE GENOMIC DNA]</scope>
    <source>
        <strain evidence="6 7">DSM 7027</strain>
    </source>
</reference>
<keyword evidence="4" id="KW-1133">Transmembrane helix</keyword>
<protein>
    <recommendedName>
        <fullName evidence="2">diguanylate cyclase</fullName>
        <ecNumber evidence="2">2.7.7.65</ecNumber>
    </recommendedName>
</protein>
<dbReference type="InterPro" id="IPR043128">
    <property type="entry name" value="Rev_trsase/Diguanyl_cyclase"/>
</dbReference>
<dbReference type="PANTHER" id="PTHR45138:SF9">
    <property type="entry name" value="DIGUANYLATE CYCLASE DGCM-RELATED"/>
    <property type="match status" value="1"/>
</dbReference>
<dbReference type="SUPFAM" id="SSF55073">
    <property type="entry name" value="Nucleotide cyclase"/>
    <property type="match status" value="1"/>
</dbReference>
<feature type="transmembrane region" description="Helical" evidence="4">
    <location>
        <begin position="230"/>
        <end position="248"/>
    </location>
</feature>
<dbReference type="NCBIfam" id="TIGR00254">
    <property type="entry name" value="GGDEF"/>
    <property type="match status" value="1"/>
</dbReference>
<feature type="transmembrane region" description="Helical" evidence="4">
    <location>
        <begin position="260"/>
        <end position="279"/>
    </location>
</feature>
<dbReference type="STRING" id="49186.SAMN05421647_11490"/>
<dbReference type="FunFam" id="3.30.70.270:FF:000001">
    <property type="entry name" value="Diguanylate cyclase domain protein"/>
    <property type="match status" value="1"/>
</dbReference>
<dbReference type="InterPro" id="IPR050469">
    <property type="entry name" value="Diguanylate_Cyclase"/>
</dbReference>
<dbReference type="GO" id="GO:0052621">
    <property type="term" value="F:diguanylate cyclase activity"/>
    <property type="evidence" value="ECO:0007669"/>
    <property type="project" value="UniProtKB-EC"/>
</dbReference>
<accession>A0A1N6XLG1</accession>
<dbReference type="EC" id="2.7.7.65" evidence="2"/>
<keyword evidence="4" id="KW-0472">Membrane</keyword>
<dbReference type="PROSITE" id="PS50887">
    <property type="entry name" value="GGDEF"/>
    <property type="match status" value="1"/>
</dbReference>
<dbReference type="GO" id="GO:0005886">
    <property type="term" value="C:plasma membrane"/>
    <property type="evidence" value="ECO:0007669"/>
    <property type="project" value="TreeGrafter"/>
</dbReference>
<feature type="transmembrane region" description="Helical" evidence="4">
    <location>
        <begin position="52"/>
        <end position="69"/>
    </location>
</feature>
<comment type="cofactor">
    <cofactor evidence="1">
        <name>Mg(2+)</name>
        <dbReference type="ChEBI" id="CHEBI:18420"/>
    </cofactor>
</comment>
<dbReference type="GO" id="GO:1902201">
    <property type="term" value="P:negative regulation of bacterial-type flagellum-dependent cell motility"/>
    <property type="evidence" value="ECO:0007669"/>
    <property type="project" value="TreeGrafter"/>
</dbReference>
<name>A0A1N6XLG1_9GAMM</name>
<proteinExistence type="predicted"/>
<dbReference type="InterPro" id="IPR000160">
    <property type="entry name" value="GGDEF_dom"/>
</dbReference>
<dbReference type="PANTHER" id="PTHR45138">
    <property type="entry name" value="REGULATORY COMPONENTS OF SENSORY TRANSDUCTION SYSTEM"/>
    <property type="match status" value="1"/>
</dbReference>
<evidence type="ECO:0000313" key="6">
    <source>
        <dbReference type="EMBL" id="SIR03130.1"/>
    </source>
</evidence>
<dbReference type="Pfam" id="PF00990">
    <property type="entry name" value="GGDEF"/>
    <property type="match status" value="1"/>
</dbReference>
<feature type="transmembrane region" description="Helical" evidence="4">
    <location>
        <begin position="16"/>
        <end position="40"/>
    </location>
</feature>
<dbReference type="InterPro" id="IPR029787">
    <property type="entry name" value="Nucleotide_cyclase"/>
</dbReference>
<evidence type="ECO:0000256" key="2">
    <source>
        <dbReference type="ARBA" id="ARBA00012528"/>
    </source>
</evidence>